<dbReference type="PANTHER" id="PTHR12858:SF1">
    <property type="entry name" value="PRE-RRNA-PROCESSING PROTEIN TSR1 HOMOLOG"/>
    <property type="match status" value="1"/>
</dbReference>
<evidence type="ECO:0000313" key="3">
    <source>
        <dbReference type="EMBL" id="KAI1720042.1"/>
    </source>
</evidence>
<reference evidence="3" key="1">
    <citation type="submission" date="2022-01" db="EMBL/GenBank/DDBJ databases">
        <title>Genome Sequence Resource for Two Populations of Ditylenchus destructor, the Migratory Endoparasitic Phytonematode.</title>
        <authorList>
            <person name="Zhang H."/>
            <person name="Lin R."/>
            <person name="Xie B."/>
        </authorList>
    </citation>
    <scope>NUCLEOTIDE SEQUENCE</scope>
    <source>
        <strain evidence="3">BazhouSP</strain>
    </source>
</reference>
<dbReference type="GO" id="GO:0000479">
    <property type="term" value="P:endonucleolytic cleavage of tricistronic rRNA transcript (SSU-rRNA, 5.8S rRNA, LSU-rRNA)"/>
    <property type="evidence" value="ECO:0007669"/>
    <property type="project" value="TreeGrafter"/>
</dbReference>
<dbReference type="GO" id="GO:0003924">
    <property type="term" value="F:GTPase activity"/>
    <property type="evidence" value="ECO:0007669"/>
    <property type="project" value="TreeGrafter"/>
</dbReference>
<dbReference type="EMBL" id="JAKKPZ010000006">
    <property type="protein sequence ID" value="KAI1720042.1"/>
    <property type="molecule type" value="Genomic_DNA"/>
</dbReference>
<dbReference type="Proteomes" id="UP001201812">
    <property type="component" value="Unassembled WGS sequence"/>
</dbReference>
<dbReference type="GO" id="GO:0005634">
    <property type="term" value="C:nucleus"/>
    <property type="evidence" value="ECO:0007669"/>
    <property type="project" value="InterPro"/>
</dbReference>
<dbReference type="Pfam" id="PF22298">
    <property type="entry name" value="Tsr1_G-like"/>
    <property type="match status" value="1"/>
</dbReference>
<feature type="domain" description="Bms1-type G" evidence="2">
    <location>
        <begin position="85"/>
        <end position="246"/>
    </location>
</feature>
<protein>
    <submittedName>
        <fullName evidence="3">AARP2CN domain-containing protein</fullName>
    </submittedName>
</protein>
<dbReference type="PROSITE" id="PS51714">
    <property type="entry name" value="G_BMS1"/>
    <property type="match status" value="1"/>
</dbReference>
<dbReference type="GO" id="GO:0000462">
    <property type="term" value="P:maturation of SSU-rRNA from tricistronic rRNA transcript (SSU-rRNA, 5.8S rRNA, LSU-rRNA)"/>
    <property type="evidence" value="ECO:0007669"/>
    <property type="project" value="TreeGrafter"/>
</dbReference>
<gene>
    <name evidence="3" type="ORF">DdX_05411</name>
</gene>
<name>A0AAD4R9Y8_9BILA</name>
<dbReference type="InterPro" id="IPR030387">
    <property type="entry name" value="G_Bms1/Tsr1_dom"/>
</dbReference>
<accession>A0AAD4R9Y8</accession>
<proteinExistence type="predicted"/>
<dbReference type="AlphaFoldDB" id="A0AAD4R9Y8"/>
<dbReference type="Pfam" id="PF08142">
    <property type="entry name" value="AARP2CN"/>
    <property type="match status" value="1"/>
</dbReference>
<sequence length="355" mass="39352">MTEKPQAHRPGLFKLPNKKHKTGQHRSKGALARDAKGKLGVKVKSLKQGRALSKAERKNKLQQIRAFKTEQLQEKQRLQGGPDRAPYLTTIISFDENTPSSEIIAKFLNADPDASSTSKNDWGGSVNLSCPRFKSRYCFVAPNQTSVDAVLNSAKISDVLLFLWPLSDEISEDCELLMTMLLAQGLPTALHMVQGLPANGKQRDGLRKSLTKSMEKWGMSEEKLYNLDTPADAIQLLRSISVIRKNSTVLLQRHAHLLVDRLSFDDIQGDNCTLKISGFVRGPPLDLSKMVHIQGWGDFPISRCDIQQSSRHPSMSVLTKQKLSSDGDLSTNQEDIDMDASDGSDCSKATHNSSR</sequence>
<evidence type="ECO:0000313" key="4">
    <source>
        <dbReference type="Proteomes" id="UP001201812"/>
    </source>
</evidence>
<evidence type="ECO:0000256" key="1">
    <source>
        <dbReference type="SAM" id="MobiDB-lite"/>
    </source>
</evidence>
<feature type="region of interest" description="Disordered" evidence="1">
    <location>
        <begin position="310"/>
        <end position="355"/>
    </location>
</feature>
<evidence type="ECO:0000259" key="2">
    <source>
        <dbReference type="PROSITE" id="PS51714"/>
    </source>
</evidence>
<dbReference type="InterPro" id="IPR039761">
    <property type="entry name" value="Bms1/Tsr1"/>
</dbReference>
<dbReference type="InterPro" id="IPR012948">
    <property type="entry name" value="AARP2CN"/>
</dbReference>
<dbReference type="GO" id="GO:0030688">
    <property type="term" value="C:preribosome, small subunit precursor"/>
    <property type="evidence" value="ECO:0007669"/>
    <property type="project" value="TreeGrafter"/>
</dbReference>
<feature type="compositionally biased region" description="Basic residues" evidence="1">
    <location>
        <begin position="16"/>
        <end position="28"/>
    </location>
</feature>
<keyword evidence="4" id="KW-1185">Reference proteome</keyword>
<dbReference type="GO" id="GO:0034511">
    <property type="term" value="F:U3 snoRNA binding"/>
    <property type="evidence" value="ECO:0007669"/>
    <property type="project" value="TreeGrafter"/>
</dbReference>
<dbReference type="PANTHER" id="PTHR12858">
    <property type="entry name" value="RIBOSOME BIOGENESIS PROTEIN"/>
    <property type="match status" value="1"/>
</dbReference>
<comment type="caution">
    <text evidence="3">The sequence shown here is derived from an EMBL/GenBank/DDBJ whole genome shotgun (WGS) entry which is preliminary data.</text>
</comment>
<feature type="region of interest" description="Disordered" evidence="1">
    <location>
        <begin position="1"/>
        <end position="38"/>
    </location>
</feature>
<dbReference type="SMART" id="SM00785">
    <property type="entry name" value="AARP2CN"/>
    <property type="match status" value="1"/>
</dbReference>
<organism evidence="3 4">
    <name type="scientific">Ditylenchus destructor</name>
    <dbReference type="NCBI Taxonomy" id="166010"/>
    <lineage>
        <taxon>Eukaryota</taxon>
        <taxon>Metazoa</taxon>
        <taxon>Ecdysozoa</taxon>
        <taxon>Nematoda</taxon>
        <taxon>Chromadorea</taxon>
        <taxon>Rhabditida</taxon>
        <taxon>Tylenchina</taxon>
        <taxon>Tylenchomorpha</taxon>
        <taxon>Sphaerularioidea</taxon>
        <taxon>Anguinidae</taxon>
        <taxon>Anguininae</taxon>
        <taxon>Ditylenchus</taxon>
    </lineage>
</organism>
<dbReference type="GO" id="GO:0005525">
    <property type="term" value="F:GTP binding"/>
    <property type="evidence" value="ECO:0007669"/>
    <property type="project" value="TreeGrafter"/>
</dbReference>
<feature type="compositionally biased region" description="Polar residues" evidence="1">
    <location>
        <begin position="310"/>
        <end position="333"/>
    </location>
</feature>